<dbReference type="InterPro" id="IPR001680">
    <property type="entry name" value="WD40_rpt"/>
</dbReference>
<dbReference type="CDD" id="cd06071">
    <property type="entry name" value="Beach"/>
    <property type="match status" value="1"/>
</dbReference>
<evidence type="ECO:0000313" key="9">
    <source>
        <dbReference type="RefSeq" id="XP_030079499.1"/>
    </source>
</evidence>
<evidence type="ECO:0000256" key="2">
    <source>
        <dbReference type="ARBA" id="ARBA00022737"/>
    </source>
</evidence>
<evidence type="ECO:0000259" key="6">
    <source>
        <dbReference type="PROSITE" id="PS51783"/>
    </source>
</evidence>
<dbReference type="PROSITE" id="PS51783">
    <property type="entry name" value="PH_BEACH"/>
    <property type="match status" value="1"/>
</dbReference>
<evidence type="ECO:0000259" key="5">
    <source>
        <dbReference type="PROSITE" id="PS50197"/>
    </source>
</evidence>
<protein>
    <submittedName>
        <fullName evidence="8 9">Neurobeachin-like protein 1 isoform X1</fullName>
    </submittedName>
</protein>
<keyword evidence="2" id="KW-0677">Repeat</keyword>
<dbReference type="SUPFAM" id="SSF81837">
    <property type="entry name" value="BEACH domain"/>
    <property type="match status" value="1"/>
</dbReference>
<dbReference type="InterPro" id="IPR000409">
    <property type="entry name" value="BEACH_dom"/>
</dbReference>
<feature type="region of interest" description="Disordered" evidence="4">
    <location>
        <begin position="749"/>
        <end position="770"/>
    </location>
</feature>
<dbReference type="Pfam" id="PF20426">
    <property type="entry name" value="NBCH_WD40"/>
    <property type="match status" value="1"/>
</dbReference>
<dbReference type="InterPro" id="IPR050865">
    <property type="entry name" value="BEACH_Domain"/>
</dbReference>
<feature type="repeat" description="WD" evidence="3">
    <location>
        <begin position="2583"/>
        <end position="2624"/>
    </location>
</feature>
<dbReference type="InterPro" id="IPR036322">
    <property type="entry name" value="WD40_repeat_dom_sf"/>
</dbReference>
<dbReference type="InterPro" id="IPR046851">
    <property type="entry name" value="NBCH_WD40"/>
</dbReference>
<dbReference type="RefSeq" id="XP_030079498.1">
    <property type="nucleotide sequence ID" value="XM_030223638.1"/>
</dbReference>
<dbReference type="Proteomes" id="UP000504633">
    <property type="component" value="Unplaced"/>
</dbReference>
<dbReference type="SMART" id="SM00320">
    <property type="entry name" value="WD40"/>
    <property type="match status" value="4"/>
</dbReference>
<evidence type="ECO:0000256" key="4">
    <source>
        <dbReference type="SAM" id="MobiDB-lite"/>
    </source>
</evidence>
<evidence type="ECO:0000256" key="1">
    <source>
        <dbReference type="ARBA" id="ARBA00022574"/>
    </source>
</evidence>
<dbReference type="InterPro" id="IPR013320">
    <property type="entry name" value="ConA-like_dom_sf"/>
</dbReference>
<dbReference type="InterPro" id="IPR031570">
    <property type="entry name" value="NBEA/BDCP_DUF4704"/>
</dbReference>
<evidence type="ECO:0000313" key="7">
    <source>
        <dbReference type="Proteomes" id="UP000504633"/>
    </source>
</evidence>
<feature type="region of interest" description="Disordered" evidence="4">
    <location>
        <begin position="1444"/>
        <end position="1495"/>
    </location>
</feature>
<dbReference type="InterPro" id="IPR015943">
    <property type="entry name" value="WD40/YVTN_repeat-like_dom_sf"/>
</dbReference>
<organism evidence="7 9">
    <name type="scientific">Drosophila hydei</name>
    <name type="common">Fruit fly</name>
    <dbReference type="NCBI Taxonomy" id="7224"/>
    <lineage>
        <taxon>Eukaryota</taxon>
        <taxon>Metazoa</taxon>
        <taxon>Ecdysozoa</taxon>
        <taxon>Arthropoda</taxon>
        <taxon>Hexapoda</taxon>
        <taxon>Insecta</taxon>
        <taxon>Pterygota</taxon>
        <taxon>Neoptera</taxon>
        <taxon>Endopterygota</taxon>
        <taxon>Diptera</taxon>
        <taxon>Brachycera</taxon>
        <taxon>Muscomorpha</taxon>
        <taxon>Ephydroidea</taxon>
        <taxon>Drosophilidae</taxon>
        <taxon>Drosophila</taxon>
    </lineage>
</organism>
<dbReference type="GO" id="GO:0019901">
    <property type="term" value="F:protein kinase binding"/>
    <property type="evidence" value="ECO:0007669"/>
    <property type="project" value="TreeGrafter"/>
</dbReference>
<dbReference type="PROSITE" id="PS50294">
    <property type="entry name" value="WD_REPEATS_REGION"/>
    <property type="match status" value="1"/>
</dbReference>
<dbReference type="InterPro" id="IPR011993">
    <property type="entry name" value="PH-like_dom_sf"/>
</dbReference>
<dbReference type="Gene3D" id="2.30.29.30">
    <property type="entry name" value="Pleckstrin-homology domain (PH domain)/Phosphotyrosine-binding domain (PTB)"/>
    <property type="match status" value="1"/>
</dbReference>
<gene>
    <name evidence="8 9" type="primary">LOC111598803</name>
</gene>
<feature type="domain" description="BEACH-type PH" evidence="6">
    <location>
        <begin position="1954"/>
        <end position="2051"/>
    </location>
</feature>
<evidence type="ECO:0000256" key="3">
    <source>
        <dbReference type="PROSITE-ProRule" id="PRU00221"/>
    </source>
</evidence>
<dbReference type="KEGG" id="dhe:111598803"/>
<dbReference type="InterPro" id="IPR036372">
    <property type="entry name" value="BEACH_dom_sf"/>
</dbReference>
<dbReference type="OMA" id="IVFKVME"/>
<dbReference type="Pfam" id="PF16057">
    <property type="entry name" value="DUF4800"/>
    <property type="match status" value="1"/>
</dbReference>
<dbReference type="Gene3D" id="1.10.1540.10">
    <property type="entry name" value="BEACH domain"/>
    <property type="match status" value="1"/>
</dbReference>
<proteinExistence type="predicted"/>
<dbReference type="Gene3D" id="2.130.10.10">
    <property type="entry name" value="YVTN repeat-like/Quinoprotein amine dehydrogenase"/>
    <property type="match status" value="2"/>
</dbReference>
<dbReference type="SUPFAM" id="SSF50729">
    <property type="entry name" value="PH domain-like"/>
    <property type="match status" value="1"/>
</dbReference>
<keyword evidence="7" id="KW-1185">Reference proteome</keyword>
<dbReference type="RefSeq" id="XP_030079499.1">
    <property type="nucleotide sequence ID" value="XM_030223639.1"/>
</dbReference>
<feature type="repeat" description="WD" evidence="3">
    <location>
        <begin position="2506"/>
        <end position="2540"/>
    </location>
</feature>
<dbReference type="PROSITE" id="PS50082">
    <property type="entry name" value="WD_REPEATS_2"/>
    <property type="match status" value="2"/>
</dbReference>
<dbReference type="PANTHER" id="PTHR13743">
    <property type="entry name" value="BEIGE/BEACH-RELATED"/>
    <property type="match status" value="1"/>
</dbReference>
<evidence type="ECO:0000313" key="8">
    <source>
        <dbReference type="RefSeq" id="XP_030079498.1"/>
    </source>
</evidence>
<dbReference type="Pfam" id="PF02138">
    <property type="entry name" value="Beach"/>
    <property type="match status" value="1"/>
</dbReference>
<reference evidence="8 9" key="1">
    <citation type="submission" date="2025-04" db="UniProtKB">
        <authorList>
            <consortium name="RefSeq"/>
        </authorList>
    </citation>
    <scope>IDENTIFICATION</scope>
    <source>
        <strain evidence="8 9">15085-1641.00</strain>
        <tissue evidence="8 9">Whole body</tissue>
    </source>
</reference>
<keyword evidence="1 3" id="KW-0853">WD repeat</keyword>
<dbReference type="InterPro" id="IPR023362">
    <property type="entry name" value="PH-BEACH_dom"/>
</dbReference>
<dbReference type="Pfam" id="PF14844">
    <property type="entry name" value="PH_BEACH"/>
    <property type="match status" value="1"/>
</dbReference>
<dbReference type="GO" id="GO:0005829">
    <property type="term" value="C:cytosol"/>
    <property type="evidence" value="ECO:0007669"/>
    <property type="project" value="TreeGrafter"/>
</dbReference>
<dbReference type="GeneID" id="111598803"/>
<sequence length="2759" mass="310486">MDNKKDIYNLWVQYTTKNDETYFREFVARFVDIWRSQLQLDFQSDNCPLWHEVQPDNGPHLGRLPDELLPAIGKFIIVARDKCDTDNLDEQGIEQVAILIDCLVIVCRHFDNILAIIKYEYKPNLIAILTKVFAQQMEQPRSSLAMSHLFRSFSSFLEVMYDPYLTWRSFLRNKLADYSRLPYKPHAVHVEIVPFIYDCFQNESLLKFADIGESLLHVLGAIISGSQKTLNSNSTSRNTTNALITTNALRSGDGLLLNCDNNLRNGMRAICPATVSIIMRILQQWESASSLRHVALNCYALMVIVLQKSSPEERQIDLVTLIQLYCDALQQLLATTHFDSGAASFDITSDTDSDVAIDMTALSASVAAVQLFLNSNAHGGDVCEAIGETNLLELLIGLPQSIRPWHISHIAALSSTMEALAALTQSSPRCAEQLRLAERIERLFDSMREFEAPSIALLDACFSLGYSAEQRVLVLPEVMLQLLKWLPDLQEQEQLHVSVLLLKGCTDNYGTKTVACGSRVVKAVCVCLLRSELLAENCAQNLIKLIEELSKLSIVPVELKCIFALLRQGTNFAQCKQLQQTIVMIALQSLRGNNCCSQYFAIEQPTDGILVPDIKNWTLSGSYGFIFHLLVRFNTLDQPESNTRRMLLTLHTASGSGFEVFVQPNGNVVVAALTRREYLTTATATKTLLDGQWHYLTVAITPPKRPFSYSQINIYVDFVQKLSATLKVQAVNEPFTMCGVGAVLGPPPKQNEVGKGGSLPRSSSQESGPAYKGMLPSLLERTLSANVSNYFTLPLRTQTAFDPNVKNFPIGMQDTVFGEQVCLQGQLGGVLLAEPTTSLKTIFDAGINFSSIFSQDNDLLELNSRFVFCFAPGAVWHSNCQDLIPGGKYPGRISAQYCKTIKIQDTINSIGGINAILPMLHRLVKEQDVDVSIGSASDESAPSPTTPSLKTPTAEEFTDWEMLSSNMYTEWKMIQHPLASLLCLLRYLTHEHENNQQQLLSSDCLAIIGTMLQRCPAQFFDVNALMATHLLMESLQAHKAMPAGNAQLLDALYEHIVFDFAIWSRLQFQITLGHAQYLSAMIKNDRKYFRRRYGVQFMLDVVRQYYSTPDNICSDDARTIRATLFSIVRFYLQKDVNIKEVNAIIAFLASVRQELVLVELLEMLTLYVRGKNCKDQMVLLLHEPQSANLIYNFFVDKGYSSEIQEAAIRFIGALLSTSRVHQKYKQVLRLYDSNSEQSMFPGFFSFITPMSLSSTILFYLVDEMLGAQPDYSGLMFVVYHVSSCDLQVKLEIAKRLLQTTFVKQQSTLAIAKQTGWQESIARLLIRKPITSIPPVEERRRSFGINMDVLLEDNSTFLAQADLITFSDQEINLAELQQQQQQSQEEQSDSGLILNEIQASVSEAATVIESEIKELAESVSGAVVENVNSVFSVIRQTTHDIQDTFESLTLGNSTETENTPSVSLQREESLSSESSTQSPHGPAKKSDSMESTSGFDFMAEGDVDSEEQLVYLVSNTLFNVFWRGIGNDHPQCWQERGQVLGCINLLALNNELITSHLSLRLRILEMAVQASLFDLSEHGSQTHINQENASNILRMVYELVVLGSNEDESKKCSTKLLDGVLALLDALMIFQQGSSDDWSDMIRLYLGLLLKCSHHPNPGIVAMATAKLHAILQSRSTEDPAELSYLLYSINRALDNAIEVGNPEEYSFLMPVMKALLEKCRSAFNLDTTLPDLPSTSSGPVFFNDFQMYSTSKKWRNFMERMVKPLYDRYQREIELHLWEPINRFWAECYEACKAASKQRASFQATNRRVFQQKIYMPWKVRQVEEMQRLQNAALQHKTNDSHIRKKWKTAKRFLYGPRGPWFTGELGEEFWKLSPHENVARMRLKLEPQLYPNKHENAANLRDNATSAYDTKEISEFDSTIKNAVVRDFLADDESSQLEEELRQLIDTQSQQDTALEKLVISQDCELITLMTKVKGRIEVNQSVFTFVDMSPPLEDGSKHDFRFSINKIREVHLRKYNLRRSALEIFLIDQTSYFLNFTTKTRNKVFTKIVGLPLPNILYGSGRSPPELLRASGLTQRWINREISNFEYLMYLNTIAGRSYNDLSQYPVFPWILADYTSDVLDLTDPRSFRDLSKPIGCINPKNEAEVRCKYDSFEDPSGAIPKFHYGTHYSNSAGVLHYLLRVEPFTSLHVELQSGRFDVADRQFHSIPQTWKLLMDNPNDVKELIPEFFYFPEFLKNMNKFDLGHLQITKEKVDDVILPAWATTPEEFIAIHRRALESEYVSQHLHNWIDLIFGYKQKGAKAVEALNVFYYCSYEGAVDLDKITNPIEREAVEGMINNFGQVPSQLLREPHPRRLTQDETAIKLLRSELKRPDFTQFLDKVVQYYCELSTPKDPIVYLSPPRSPPRSFLQLSPDVLVSVSKGCILGCNSWMSFDKEQGFLLEIDATTTNLKNRKRVFGPFHASQPPHSQNFAVSTDGKLLYAGGIWDNALRVYSLNKGKTLASVTRHLDIITCLALDNCGSYLVTGSRDCTCIVWSIQGNQQSGGPANNIPVHALTGQSHLQAITQLNTQNSYSPKPLTVLYGHDDAVSSVAIYTELDLVVSGSLDGTVNVYTLQEGQFVRTLKPIGCTESCVQISYVTVSYHGHIAFSALDDTSHSVHVYSINGASLGSKYVSGRVTGLASASDYLVVADDAGDITMSRLHGLKPVFDIPLHVPIQTVVVTPGNTHILAPLRDGRLAVVAVQLPLAGSKKHSVLNV</sequence>
<accession>A0A6J2SUC4</accession>
<dbReference type="OrthoDB" id="26681at2759"/>
<dbReference type="SUPFAM" id="SSF49899">
    <property type="entry name" value="Concanavalin A-like lectins/glucanases"/>
    <property type="match status" value="1"/>
</dbReference>
<dbReference type="PANTHER" id="PTHR13743:SF112">
    <property type="entry name" value="BEACH DOMAIN-CONTAINING PROTEIN"/>
    <property type="match status" value="1"/>
</dbReference>
<dbReference type="PROSITE" id="PS50197">
    <property type="entry name" value="BEACH"/>
    <property type="match status" value="1"/>
</dbReference>
<feature type="domain" description="BEACH" evidence="5">
    <location>
        <begin position="2064"/>
        <end position="2356"/>
    </location>
</feature>
<dbReference type="SUPFAM" id="SSF50978">
    <property type="entry name" value="WD40 repeat-like"/>
    <property type="match status" value="1"/>
</dbReference>
<name>A0A6J2SUC4_DROHY</name>
<dbReference type="SMART" id="SM01026">
    <property type="entry name" value="Beach"/>
    <property type="match status" value="1"/>
</dbReference>
<dbReference type="Pfam" id="PF15787">
    <property type="entry name" value="DUF4704"/>
    <property type="match status" value="1"/>
</dbReference>
<feature type="compositionally biased region" description="Polar residues" evidence="4">
    <location>
        <begin position="1444"/>
        <end position="1459"/>
    </location>
</feature>
<dbReference type="CDD" id="cd01201">
    <property type="entry name" value="PH_BEACH"/>
    <property type="match status" value="1"/>
</dbReference>
<dbReference type="FunFam" id="1.10.1540.10:FF:000001">
    <property type="entry name" value="neurobeachin isoform X1"/>
    <property type="match status" value="1"/>
</dbReference>
<dbReference type="GO" id="GO:0016020">
    <property type="term" value="C:membrane"/>
    <property type="evidence" value="ECO:0007669"/>
    <property type="project" value="TreeGrafter"/>
</dbReference>
<dbReference type="GO" id="GO:0008104">
    <property type="term" value="P:intracellular protein localization"/>
    <property type="evidence" value="ECO:0007669"/>
    <property type="project" value="TreeGrafter"/>
</dbReference>